<comment type="caution">
    <text evidence="1">The sequence shown here is derived from an EMBL/GenBank/DDBJ whole genome shotgun (WGS) entry which is preliminary data.</text>
</comment>
<evidence type="ECO:0000313" key="1">
    <source>
        <dbReference type="EMBL" id="EAY31144.1"/>
    </source>
</evidence>
<organism evidence="1 2">
    <name type="scientific">Microscilla marina ATCC 23134</name>
    <dbReference type="NCBI Taxonomy" id="313606"/>
    <lineage>
        <taxon>Bacteria</taxon>
        <taxon>Pseudomonadati</taxon>
        <taxon>Bacteroidota</taxon>
        <taxon>Cytophagia</taxon>
        <taxon>Cytophagales</taxon>
        <taxon>Microscillaceae</taxon>
        <taxon>Microscilla</taxon>
    </lineage>
</organism>
<dbReference type="AlphaFoldDB" id="A1ZF42"/>
<protein>
    <submittedName>
        <fullName evidence="1">Uncharacterized protein</fullName>
    </submittedName>
</protein>
<proteinExistence type="predicted"/>
<dbReference type="EMBL" id="AAWS01000004">
    <property type="protein sequence ID" value="EAY31144.1"/>
    <property type="molecule type" value="Genomic_DNA"/>
</dbReference>
<accession>A1ZF42</accession>
<gene>
    <name evidence="1" type="ORF">M23134_07554</name>
</gene>
<sequence length="54" mass="6198">MLFLVIFAGVISPFFLPFASNSYYKSITTPFTQQFNTINNVMKNHLSLFSKAFN</sequence>
<keyword evidence="2" id="KW-1185">Reference proteome</keyword>
<evidence type="ECO:0000313" key="2">
    <source>
        <dbReference type="Proteomes" id="UP000004095"/>
    </source>
</evidence>
<name>A1ZF42_MICM2</name>
<reference evidence="1 2" key="1">
    <citation type="submission" date="2007-01" db="EMBL/GenBank/DDBJ databases">
        <authorList>
            <person name="Haygood M."/>
            <person name="Podell S."/>
            <person name="Anderson C."/>
            <person name="Hopkinson B."/>
            <person name="Roe K."/>
            <person name="Barbeau K."/>
            <person name="Gaasterland T."/>
            <person name="Ferriera S."/>
            <person name="Johnson J."/>
            <person name="Kravitz S."/>
            <person name="Beeson K."/>
            <person name="Sutton G."/>
            <person name="Rogers Y.-H."/>
            <person name="Friedman R."/>
            <person name="Frazier M."/>
            <person name="Venter J.C."/>
        </authorList>
    </citation>
    <scope>NUCLEOTIDE SEQUENCE [LARGE SCALE GENOMIC DNA]</scope>
    <source>
        <strain evidence="1 2">ATCC 23134</strain>
    </source>
</reference>
<dbReference type="Proteomes" id="UP000004095">
    <property type="component" value="Unassembled WGS sequence"/>
</dbReference>